<evidence type="ECO:0000256" key="1">
    <source>
        <dbReference type="ARBA" id="ARBA00000677"/>
    </source>
</evidence>
<comment type="caution">
    <text evidence="10">The sequence shown here is derived from an EMBL/GenBank/DDBJ whole genome shotgun (WGS) entry which is preliminary data.</text>
</comment>
<name>A0A542ZCQ9_9ACTN</name>
<dbReference type="AlphaFoldDB" id="A0A542ZCQ9"/>
<dbReference type="CDD" id="cd06530">
    <property type="entry name" value="S26_SPase_I"/>
    <property type="match status" value="1"/>
</dbReference>
<organism evidence="10 11">
    <name type="scientific">Propioniferax innocua</name>
    <dbReference type="NCBI Taxonomy" id="1753"/>
    <lineage>
        <taxon>Bacteria</taxon>
        <taxon>Bacillati</taxon>
        <taxon>Actinomycetota</taxon>
        <taxon>Actinomycetes</taxon>
        <taxon>Propionibacteriales</taxon>
        <taxon>Propionibacteriaceae</taxon>
        <taxon>Propioniferax</taxon>
    </lineage>
</organism>
<dbReference type="GO" id="GO:0006465">
    <property type="term" value="P:signal peptide processing"/>
    <property type="evidence" value="ECO:0007669"/>
    <property type="project" value="InterPro"/>
</dbReference>
<evidence type="ECO:0000256" key="4">
    <source>
        <dbReference type="ARBA" id="ARBA00013208"/>
    </source>
</evidence>
<evidence type="ECO:0000256" key="5">
    <source>
        <dbReference type="ARBA" id="ARBA00022801"/>
    </source>
</evidence>
<dbReference type="PRINTS" id="PR00727">
    <property type="entry name" value="LEADERPTASE"/>
</dbReference>
<dbReference type="InterPro" id="IPR036286">
    <property type="entry name" value="LexA/Signal_pep-like_sf"/>
</dbReference>
<feature type="active site" evidence="6">
    <location>
        <position position="49"/>
    </location>
</feature>
<keyword evidence="5 7" id="KW-0378">Hydrolase</keyword>
<evidence type="ECO:0000313" key="10">
    <source>
        <dbReference type="EMBL" id="TQL58124.1"/>
    </source>
</evidence>
<feature type="domain" description="Peptidase S26" evidence="9">
    <location>
        <begin position="19"/>
        <end position="214"/>
    </location>
</feature>
<dbReference type="NCBIfam" id="TIGR02227">
    <property type="entry name" value="sigpep_I_bact"/>
    <property type="match status" value="1"/>
</dbReference>
<dbReference type="Proteomes" id="UP000316196">
    <property type="component" value="Unassembled WGS sequence"/>
</dbReference>
<feature type="region of interest" description="Disordered" evidence="8">
    <location>
        <begin position="231"/>
        <end position="251"/>
    </location>
</feature>
<dbReference type="InterPro" id="IPR000223">
    <property type="entry name" value="Pept_S26A_signal_pept_1"/>
</dbReference>
<gene>
    <name evidence="10" type="ORF">FB460_1977</name>
</gene>
<dbReference type="Pfam" id="PF10502">
    <property type="entry name" value="Peptidase_S26"/>
    <property type="match status" value="1"/>
</dbReference>
<evidence type="ECO:0000256" key="8">
    <source>
        <dbReference type="SAM" id="MobiDB-lite"/>
    </source>
</evidence>
<evidence type="ECO:0000313" key="11">
    <source>
        <dbReference type="Proteomes" id="UP000316196"/>
    </source>
</evidence>
<feature type="transmembrane region" description="Helical" evidence="7">
    <location>
        <begin position="21"/>
        <end position="40"/>
    </location>
</feature>
<keyword evidence="7" id="KW-0472">Membrane</keyword>
<dbReference type="RefSeq" id="WP_142093948.1">
    <property type="nucleotide sequence ID" value="NZ_BAAAMD010000004.1"/>
</dbReference>
<evidence type="ECO:0000256" key="3">
    <source>
        <dbReference type="ARBA" id="ARBA00009370"/>
    </source>
</evidence>
<dbReference type="PANTHER" id="PTHR43390:SF1">
    <property type="entry name" value="CHLOROPLAST PROCESSING PEPTIDASE"/>
    <property type="match status" value="1"/>
</dbReference>
<dbReference type="GO" id="GO:0004252">
    <property type="term" value="F:serine-type endopeptidase activity"/>
    <property type="evidence" value="ECO:0007669"/>
    <property type="project" value="InterPro"/>
</dbReference>
<proteinExistence type="inferred from homology"/>
<dbReference type="InterPro" id="IPR019758">
    <property type="entry name" value="Pept_S26A_signal_pept_1_CS"/>
</dbReference>
<dbReference type="SUPFAM" id="SSF51306">
    <property type="entry name" value="LexA/Signal peptidase"/>
    <property type="match status" value="1"/>
</dbReference>
<dbReference type="PROSITE" id="PS00761">
    <property type="entry name" value="SPASE_I_3"/>
    <property type="match status" value="1"/>
</dbReference>
<keyword evidence="7" id="KW-0645">Protease</keyword>
<dbReference type="EC" id="3.4.21.89" evidence="4 7"/>
<comment type="similarity">
    <text evidence="3 7">Belongs to the peptidase S26 family.</text>
</comment>
<protein>
    <recommendedName>
        <fullName evidence="4 7">Signal peptidase I</fullName>
        <ecNumber evidence="4 7">3.4.21.89</ecNumber>
    </recommendedName>
</protein>
<evidence type="ECO:0000259" key="9">
    <source>
        <dbReference type="Pfam" id="PF10502"/>
    </source>
</evidence>
<dbReference type="EMBL" id="VFOR01000002">
    <property type="protein sequence ID" value="TQL58124.1"/>
    <property type="molecule type" value="Genomic_DNA"/>
</dbReference>
<evidence type="ECO:0000256" key="2">
    <source>
        <dbReference type="ARBA" id="ARBA00004401"/>
    </source>
</evidence>
<sequence>MDHDSDRGSWGRALWLRVRELLIIVVGAVIVSAGLRAFVFEPFTIPSGSMEQTFQIDDKVMAQKVTDFQRGDIIVFADPGSWLDQPVQKSTGPKRVLELMGVLPDTSRNYLTKRVIGMPGDTVSCCDAQGRVSINGAALDESEYLYAEGGQTVDPSEIEFDVTVPRGRVFVMGDHRNASADSRCHLNDLVPGKPRGITGFVPIENVTGSVVMVIAPFERFRTFSTPEAFAGVPPPRGEAPKAPEVLVQGTC</sequence>
<dbReference type="OrthoDB" id="9815782at2"/>
<evidence type="ECO:0000256" key="7">
    <source>
        <dbReference type="RuleBase" id="RU362042"/>
    </source>
</evidence>
<dbReference type="PANTHER" id="PTHR43390">
    <property type="entry name" value="SIGNAL PEPTIDASE I"/>
    <property type="match status" value="1"/>
</dbReference>
<dbReference type="GO" id="GO:0009003">
    <property type="term" value="F:signal peptidase activity"/>
    <property type="evidence" value="ECO:0007669"/>
    <property type="project" value="UniProtKB-EC"/>
</dbReference>
<keyword evidence="7" id="KW-1133">Transmembrane helix</keyword>
<keyword evidence="11" id="KW-1185">Reference proteome</keyword>
<feature type="active site" evidence="6">
    <location>
        <position position="113"/>
    </location>
</feature>
<dbReference type="InterPro" id="IPR019533">
    <property type="entry name" value="Peptidase_S26"/>
</dbReference>
<comment type="catalytic activity">
    <reaction evidence="1 7">
        <text>Cleavage of hydrophobic, N-terminal signal or leader sequences from secreted and periplasmic proteins.</text>
        <dbReference type="EC" id="3.4.21.89"/>
    </reaction>
</comment>
<accession>A0A542ZCQ9</accession>
<comment type="subcellular location">
    <subcellularLocation>
        <location evidence="2">Cell membrane</location>
        <topology evidence="2">Single-pass type II membrane protein</topology>
    </subcellularLocation>
    <subcellularLocation>
        <location evidence="7">Membrane</location>
        <topology evidence="7">Single-pass type II membrane protein</topology>
    </subcellularLocation>
</comment>
<evidence type="ECO:0000256" key="6">
    <source>
        <dbReference type="PIRSR" id="PIRSR600223-1"/>
    </source>
</evidence>
<reference evidence="10 11" key="1">
    <citation type="submission" date="2019-06" db="EMBL/GenBank/DDBJ databases">
        <title>Sequencing the genomes of 1000 actinobacteria strains.</title>
        <authorList>
            <person name="Klenk H.-P."/>
        </authorList>
    </citation>
    <scope>NUCLEOTIDE SEQUENCE [LARGE SCALE GENOMIC DNA]</scope>
    <source>
        <strain evidence="10 11">DSM 8251</strain>
    </source>
</reference>
<dbReference type="GO" id="GO:0005886">
    <property type="term" value="C:plasma membrane"/>
    <property type="evidence" value="ECO:0007669"/>
    <property type="project" value="UniProtKB-SubCell"/>
</dbReference>
<keyword evidence="7" id="KW-0812">Transmembrane</keyword>
<dbReference type="Gene3D" id="2.10.109.10">
    <property type="entry name" value="Umud Fragment, subunit A"/>
    <property type="match status" value="1"/>
</dbReference>